<keyword evidence="16" id="KW-1185">Reference proteome</keyword>
<dbReference type="InterPro" id="IPR003594">
    <property type="entry name" value="HATPase_dom"/>
</dbReference>
<dbReference type="SMART" id="SM00086">
    <property type="entry name" value="PAC"/>
    <property type="match status" value="5"/>
</dbReference>
<dbReference type="EMBL" id="CP098611">
    <property type="protein sequence ID" value="USR89593.1"/>
    <property type="molecule type" value="Genomic_DNA"/>
</dbReference>
<keyword evidence="6" id="KW-0902">Two-component regulatory system</keyword>
<keyword evidence="5" id="KW-0418">Kinase</keyword>
<evidence type="ECO:0000256" key="7">
    <source>
        <dbReference type="PROSITE-ProRule" id="PRU00169"/>
    </source>
</evidence>
<dbReference type="CDD" id="cd00082">
    <property type="entry name" value="HisKA"/>
    <property type="match status" value="1"/>
</dbReference>
<dbReference type="Pfam" id="PF13426">
    <property type="entry name" value="PAS_9"/>
    <property type="match status" value="2"/>
</dbReference>
<dbReference type="InterPro" id="IPR003018">
    <property type="entry name" value="GAF"/>
</dbReference>
<evidence type="ECO:0000313" key="15">
    <source>
        <dbReference type="EMBL" id="USR89593.1"/>
    </source>
</evidence>
<dbReference type="Pfam" id="PF08447">
    <property type="entry name" value="PAS_3"/>
    <property type="match status" value="3"/>
</dbReference>
<dbReference type="Gene3D" id="2.10.70.100">
    <property type="match status" value="1"/>
</dbReference>
<dbReference type="PANTHER" id="PTHR43047">
    <property type="entry name" value="TWO-COMPONENT HISTIDINE PROTEIN KINASE"/>
    <property type="match status" value="1"/>
</dbReference>
<dbReference type="SUPFAM" id="SSF55874">
    <property type="entry name" value="ATPase domain of HSP90 chaperone/DNA topoisomerase II/histidine kinase"/>
    <property type="match status" value="1"/>
</dbReference>
<dbReference type="EC" id="2.7.13.3" evidence="2"/>
<evidence type="ECO:0000256" key="4">
    <source>
        <dbReference type="ARBA" id="ARBA00022679"/>
    </source>
</evidence>
<feature type="domain" description="Histidine kinase" evidence="10">
    <location>
        <begin position="1005"/>
        <end position="1231"/>
    </location>
</feature>
<feature type="domain" description="PAS" evidence="12">
    <location>
        <begin position="292"/>
        <end position="364"/>
    </location>
</feature>
<dbReference type="RefSeq" id="WP_252660405.1">
    <property type="nucleotide sequence ID" value="NZ_CP098611.1"/>
</dbReference>
<dbReference type="InterPro" id="IPR036097">
    <property type="entry name" value="HisK_dim/P_sf"/>
</dbReference>
<dbReference type="PROSITE" id="PS51371">
    <property type="entry name" value="CBS"/>
    <property type="match status" value="2"/>
</dbReference>
<sequence>MDVTFRTAILRNPPTLSSNIPLKDAIAQVKGQTPQRDPKYSLSVPETRSTSNYWLLFEGDRPLGLLTDGDLLQGILQETKDETPIRELMREQPLRVRESELVDLWSLCQRLHQEQKQAVVLLDEGDRFRGLITRESLLQALCHQQTHSQLDQVQQQQRCKLEQLSQRLNLALNSSAIGCWELYLSDRQMTWDERMYTLYGLPPSISPVSYQMWLDRLHPDDRPQMEILGEQVLSGEIEYDQELRIFHQDGTLRYLKASGTLIRDAQGQPQSLIGVNFDITERKEAEIRLQESETRFRRVFEADVVGMMFTDFSGQISNANDRFLQMLGYSRSDLEQGRLNWAEITPPEYRERDLQAIEALRHSGSVQPWEKVYLHRDGHPVWVLVGVALLSPKEGNCVCVVVDISDRKQHEITLKRQLVAMETAIDGIAILQDHHYIYLNSAHCQIFGYDSPSELLGQSWYRLFIPEEIPRADVEIFPQLGRQGTWQGEAMALGKDGRPFPLELSLSQTDDGLLICVCRDISERKRTEQALRESEEKFRQLADVVDAVFWIVHCNRQERMYVSPAYERIWQRPLQELFVTPEAWAESLHPGDRDQVLAALTKQLQGQYDEEYRILRPDGEIRWIRDRAFPILNEQGQPYRIAGIAEDITDLKEAEQENQQLLQQLTAFKLALDESAIVAISNPDGVITYANDRFLELSGYSREELIGQTHRLVKSGYHPQSFFQDLWSTILRGDVWRGEICNRAKDGSLYWVDSTIVPFLDSQGKPVQFLAVRFNITGRKTAEIALQSSNALLSTISQAQSQFITATNRLIIFEELLAQLLELTQSEYGFIGEVLFRDDGSAYLEETLFKMSGVPYLRTHSITNVAWDAATRKFYEDNYERGMEFENMNTLFGAVIMTGKPVISNSPTTDSRRGGTPSGHPPLNSFLGLPFFQGKTLMGMVGIANRTGGYNQEIIDYLAPFLVTCSNLIEGYRLDGKRREAEEQLSYTNEQLIRATRLKDEFLANMSHELRTPLNAILGMTEALQDEVFGDINDQQRRSLETLERSGTHLLALINDILDVAKIESGQIELDCAPISISYLCESSLAFVRQQALKKGIHLRLDVPCYLSPVILDERRIRQVLINLLNNAVKFTLKGGEIRLTVTEVPSPSPERPSEISVAVQDTGIGIAPENIQKLFQPFIQIDSALNRQYEGTGLGLALVKRIVELHQGKVALTSEVGVGSCFSFTLPYQTQTPSDSRAPSPAPSRLETASTCDASPVILLAEDNEASLNTLTSYMTAKGYQILGAKNGAEAVQLAISERPDLILMDIQMPGIDGLEATQLIRQNPDLQGVPILALTALAMEGDRDRCLAAGATDYVTKPVKLRELVQQIERMLIRSKS</sequence>
<gene>
    <name evidence="15" type="ORF">NEA10_11940</name>
</gene>
<evidence type="ECO:0000259" key="11">
    <source>
        <dbReference type="PROSITE" id="PS50110"/>
    </source>
</evidence>
<dbReference type="InterPro" id="IPR000700">
    <property type="entry name" value="PAS-assoc_C"/>
</dbReference>
<dbReference type="InterPro" id="IPR001610">
    <property type="entry name" value="PAC"/>
</dbReference>
<dbReference type="InterPro" id="IPR035965">
    <property type="entry name" value="PAS-like_dom_sf"/>
</dbReference>
<evidence type="ECO:0000256" key="5">
    <source>
        <dbReference type="ARBA" id="ARBA00022777"/>
    </source>
</evidence>
<comment type="catalytic activity">
    <reaction evidence="1">
        <text>ATP + protein L-histidine = ADP + protein N-phospho-L-histidine.</text>
        <dbReference type="EC" id="2.7.13.3"/>
    </reaction>
</comment>
<dbReference type="InterPro" id="IPR004358">
    <property type="entry name" value="Sig_transdc_His_kin-like_C"/>
</dbReference>
<evidence type="ECO:0000313" key="16">
    <source>
        <dbReference type="Proteomes" id="UP001056708"/>
    </source>
</evidence>
<accession>A0ABY5AK87</accession>
<dbReference type="Proteomes" id="UP001056708">
    <property type="component" value="Chromosome"/>
</dbReference>
<dbReference type="PROSITE" id="PS50109">
    <property type="entry name" value="HIS_KIN"/>
    <property type="match status" value="1"/>
</dbReference>
<evidence type="ECO:0000256" key="1">
    <source>
        <dbReference type="ARBA" id="ARBA00000085"/>
    </source>
</evidence>
<dbReference type="InterPro" id="IPR013655">
    <property type="entry name" value="PAS_fold_3"/>
</dbReference>
<evidence type="ECO:0000259" key="10">
    <source>
        <dbReference type="PROSITE" id="PS50109"/>
    </source>
</evidence>
<dbReference type="InterPro" id="IPR029016">
    <property type="entry name" value="GAF-like_dom_sf"/>
</dbReference>
<dbReference type="SUPFAM" id="SSF52172">
    <property type="entry name" value="CheY-like"/>
    <property type="match status" value="1"/>
</dbReference>
<dbReference type="CDD" id="cd16922">
    <property type="entry name" value="HATPase_EvgS-ArcB-TorS-like"/>
    <property type="match status" value="1"/>
</dbReference>
<dbReference type="NCBIfam" id="TIGR00229">
    <property type="entry name" value="sensory_box"/>
    <property type="match status" value="5"/>
</dbReference>
<dbReference type="PROSITE" id="PS50110">
    <property type="entry name" value="RESPONSE_REGULATORY"/>
    <property type="match status" value="1"/>
</dbReference>
<dbReference type="Gene3D" id="3.30.450.20">
    <property type="entry name" value="PAS domain"/>
    <property type="match status" value="5"/>
</dbReference>
<dbReference type="InterPro" id="IPR001789">
    <property type="entry name" value="Sig_transdc_resp-reg_receiver"/>
</dbReference>
<evidence type="ECO:0000259" key="13">
    <source>
        <dbReference type="PROSITE" id="PS50113"/>
    </source>
</evidence>
<dbReference type="PANTHER" id="PTHR43047:SF63">
    <property type="entry name" value="HISTIDINE KINASE"/>
    <property type="match status" value="1"/>
</dbReference>
<protein>
    <recommendedName>
        <fullName evidence="2">histidine kinase</fullName>
        <ecNumber evidence="2">2.7.13.3</ecNumber>
    </recommendedName>
</protein>
<dbReference type="Gene3D" id="3.10.580.10">
    <property type="entry name" value="CBS-domain"/>
    <property type="match status" value="1"/>
</dbReference>
<dbReference type="InterPro" id="IPR003661">
    <property type="entry name" value="HisK_dim/P_dom"/>
</dbReference>
<dbReference type="InterPro" id="IPR011006">
    <property type="entry name" value="CheY-like_superfamily"/>
</dbReference>
<dbReference type="InterPro" id="IPR005467">
    <property type="entry name" value="His_kinase_dom"/>
</dbReference>
<dbReference type="InterPro" id="IPR000644">
    <property type="entry name" value="CBS_dom"/>
</dbReference>
<dbReference type="SMART" id="SM00388">
    <property type="entry name" value="HisKA"/>
    <property type="match status" value="1"/>
</dbReference>
<dbReference type="SUPFAM" id="SSF54631">
    <property type="entry name" value="CBS-domain pair"/>
    <property type="match status" value="1"/>
</dbReference>
<organism evidence="15 16">
    <name type="scientific">Phormidium yuhuli AB48</name>
    <dbReference type="NCBI Taxonomy" id="2940671"/>
    <lineage>
        <taxon>Bacteria</taxon>
        <taxon>Bacillati</taxon>
        <taxon>Cyanobacteriota</taxon>
        <taxon>Cyanophyceae</taxon>
        <taxon>Oscillatoriophycideae</taxon>
        <taxon>Oscillatoriales</taxon>
        <taxon>Oscillatoriaceae</taxon>
        <taxon>Phormidium</taxon>
        <taxon>Phormidium yuhuli</taxon>
    </lineage>
</organism>
<evidence type="ECO:0000259" key="14">
    <source>
        <dbReference type="PROSITE" id="PS51371"/>
    </source>
</evidence>
<dbReference type="SUPFAM" id="SSF47384">
    <property type="entry name" value="Homodimeric domain of signal transducing histidine kinase"/>
    <property type="match status" value="1"/>
</dbReference>
<dbReference type="PRINTS" id="PR00344">
    <property type="entry name" value="BCTRLSENSOR"/>
</dbReference>
<feature type="coiled-coil region" evidence="9">
    <location>
        <begin position="644"/>
        <end position="671"/>
    </location>
</feature>
<dbReference type="Pfam" id="PF00512">
    <property type="entry name" value="HisKA"/>
    <property type="match status" value="1"/>
</dbReference>
<dbReference type="InterPro" id="IPR036890">
    <property type="entry name" value="HATPase_C_sf"/>
</dbReference>
<evidence type="ECO:0000256" key="9">
    <source>
        <dbReference type="SAM" id="Coils"/>
    </source>
</evidence>
<evidence type="ECO:0000256" key="3">
    <source>
        <dbReference type="ARBA" id="ARBA00022553"/>
    </source>
</evidence>
<feature type="modified residue" description="4-aspartylphosphate" evidence="7">
    <location>
        <position position="1307"/>
    </location>
</feature>
<name>A0ABY5AK87_9CYAN</name>
<feature type="domain" description="PAC" evidence="13">
    <location>
        <begin position="239"/>
        <end position="291"/>
    </location>
</feature>
<dbReference type="PROSITE" id="PS50112">
    <property type="entry name" value="PAS"/>
    <property type="match status" value="2"/>
</dbReference>
<feature type="domain" description="PAS" evidence="12">
    <location>
        <begin position="678"/>
        <end position="721"/>
    </location>
</feature>
<feature type="domain" description="PAC" evidence="13">
    <location>
        <begin position="608"/>
        <end position="660"/>
    </location>
</feature>
<evidence type="ECO:0000256" key="6">
    <source>
        <dbReference type="ARBA" id="ARBA00023012"/>
    </source>
</evidence>
<dbReference type="SMART" id="SM00091">
    <property type="entry name" value="PAS"/>
    <property type="match status" value="5"/>
</dbReference>
<dbReference type="InterPro" id="IPR000014">
    <property type="entry name" value="PAS"/>
</dbReference>
<dbReference type="Gene3D" id="3.30.450.40">
    <property type="match status" value="1"/>
</dbReference>
<keyword evidence="4" id="KW-0808">Transferase</keyword>
<feature type="domain" description="Response regulatory" evidence="11">
    <location>
        <begin position="1258"/>
        <end position="1374"/>
    </location>
</feature>
<evidence type="ECO:0000256" key="2">
    <source>
        <dbReference type="ARBA" id="ARBA00012438"/>
    </source>
</evidence>
<proteinExistence type="predicted"/>
<dbReference type="Pfam" id="PF02518">
    <property type="entry name" value="HATPase_c"/>
    <property type="match status" value="1"/>
</dbReference>
<feature type="domain" description="CBS" evidence="14">
    <location>
        <begin position="9"/>
        <end position="82"/>
    </location>
</feature>
<dbReference type="SUPFAM" id="SSF55781">
    <property type="entry name" value="GAF domain-like"/>
    <property type="match status" value="1"/>
</dbReference>
<dbReference type="Gene3D" id="1.10.287.130">
    <property type="match status" value="1"/>
</dbReference>
<keyword evidence="9" id="KW-0175">Coiled coil</keyword>
<dbReference type="PROSITE" id="PS50113">
    <property type="entry name" value="PAC"/>
    <property type="match status" value="3"/>
</dbReference>
<dbReference type="InterPro" id="IPR046342">
    <property type="entry name" value="CBS_dom_sf"/>
</dbReference>
<feature type="domain" description="PAC" evidence="13">
    <location>
        <begin position="736"/>
        <end position="788"/>
    </location>
</feature>
<dbReference type="Pfam" id="PF13185">
    <property type="entry name" value="GAF_2"/>
    <property type="match status" value="1"/>
</dbReference>
<evidence type="ECO:0000259" key="12">
    <source>
        <dbReference type="PROSITE" id="PS50112"/>
    </source>
</evidence>
<dbReference type="Gene3D" id="3.40.50.2300">
    <property type="match status" value="1"/>
</dbReference>
<keyword evidence="8" id="KW-0129">CBS domain</keyword>
<dbReference type="SMART" id="SM00448">
    <property type="entry name" value="REC"/>
    <property type="match status" value="1"/>
</dbReference>
<dbReference type="CDD" id="cd00130">
    <property type="entry name" value="PAS"/>
    <property type="match status" value="5"/>
</dbReference>
<reference evidence="15" key="1">
    <citation type="submission" date="2022-06" db="EMBL/GenBank/DDBJ databases">
        <title>Genome sequence of Phormidium yuhuli AB48 isolated from an industrial photobioreactor environment.</title>
        <authorList>
            <person name="Qiu Y."/>
            <person name="Noonan A.J.C."/>
            <person name="Dofher K."/>
            <person name="Koch M."/>
            <person name="Kieft B."/>
            <person name="Lin X."/>
            <person name="Ziels R.M."/>
            <person name="Hallam S.J."/>
        </authorList>
    </citation>
    <scope>NUCLEOTIDE SEQUENCE</scope>
    <source>
        <strain evidence="15">AB48</strain>
    </source>
</reference>
<feature type="domain" description="CBS" evidence="14">
    <location>
        <begin position="89"/>
        <end position="150"/>
    </location>
</feature>
<keyword evidence="3 7" id="KW-0597">Phosphoprotein</keyword>
<dbReference type="Pfam" id="PF00072">
    <property type="entry name" value="Response_reg"/>
    <property type="match status" value="1"/>
</dbReference>
<dbReference type="SUPFAM" id="SSF55785">
    <property type="entry name" value="PYP-like sensor domain (PAS domain)"/>
    <property type="match status" value="5"/>
</dbReference>
<dbReference type="SMART" id="SM00387">
    <property type="entry name" value="HATPase_c"/>
    <property type="match status" value="1"/>
</dbReference>
<dbReference type="Gene3D" id="3.30.565.10">
    <property type="entry name" value="Histidine kinase-like ATPase, C-terminal domain"/>
    <property type="match status" value="1"/>
</dbReference>
<evidence type="ECO:0000256" key="8">
    <source>
        <dbReference type="PROSITE-ProRule" id="PRU00703"/>
    </source>
</evidence>